<feature type="region of interest" description="Disordered" evidence="1">
    <location>
        <begin position="596"/>
        <end position="618"/>
    </location>
</feature>
<keyword evidence="2" id="KW-0472">Membrane</keyword>
<dbReference type="Proteomes" id="UP001595698">
    <property type="component" value="Unassembled WGS sequence"/>
</dbReference>
<dbReference type="RefSeq" id="WP_386190992.1">
    <property type="nucleotide sequence ID" value="NZ_JBHSBC010000021.1"/>
</dbReference>
<evidence type="ECO:0000256" key="1">
    <source>
        <dbReference type="SAM" id="MobiDB-lite"/>
    </source>
</evidence>
<feature type="region of interest" description="Disordered" evidence="1">
    <location>
        <begin position="563"/>
        <end position="583"/>
    </location>
</feature>
<keyword evidence="2" id="KW-0812">Transmembrane</keyword>
<feature type="compositionally biased region" description="Pro residues" evidence="1">
    <location>
        <begin position="566"/>
        <end position="583"/>
    </location>
</feature>
<feature type="transmembrane region" description="Helical" evidence="2">
    <location>
        <begin position="638"/>
        <end position="658"/>
    </location>
</feature>
<evidence type="ECO:0000313" key="3">
    <source>
        <dbReference type="EMBL" id="MFC3982608.1"/>
    </source>
</evidence>
<keyword evidence="2" id="KW-1133">Transmembrane helix</keyword>
<accession>A0ABV8F573</accession>
<comment type="caution">
    <text evidence="3">The sequence shown here is derived from an EMBL/GenBank/DDBJ whole genome shotgun (WGS) entry which is preliminary data.</text>
</comment>
<proteinExistence type="predicted"/>
<gene>
    <name evidence="3" type="ORF">ACFOYY_20870</name>
</gene>
<evidence type="ECO:0000313" key="4">
    <source>
        <dbReference type="Proteomes" id="UP001595698"/>
    </source>
</evidence>
<name>A0ABV8F573_9ACTN</name>
<dbReference type="EMBL" id="JBHSBC010000021">
    <property type="protein sequence ID" value="MFC3982608.1"/>
    <property type="molecule type" value="Genomic_DNA"/>
</dbReference>
<organism evidence="3 4">
    <name type="scientific">Streptosporangium jomthongense</name>
    <dbReference type="NCBI Taxonomy" id="1193683"/>
    <lineage>
        <taxon>Bacteria</taxon>
        <taxon>Bacillati</taxon>
        <taxon>Actinomycetota</taxon>
        <taxon>Actinomycetes</taxon>
        <taxon>Streptosporangiales</taxon>
        <taxon>Streptosporangiaceae</taxon>
        <taxon>Streptosporangium</taxon>
    </lineage>
</organism>
<keyword evidence="4" id="KW-1185">Reference proteome</keyword>
<sequence>MTRGEVRLAAEWALWGKLSDTRDDYNILACSRGRLGHDDFVKIVTRYAPGTPTDLPQVTVSWVGGIDTPYIGLAIQEWSDRRDRLGRPIADTRYFCVPYGQVADGPVSYEGLYDALVGRTLPVDGPLNVSVPVLDPRVIADRVDRTAMNAAALLLTDEQVCVLRGEAVSMRERLRFLDTVAALLPYGLRARLTVSTWTDSSAEHRIKLSFAKHTREGAYSVTWEADDAVAARRDIAGRYVELLDAFSPEEAVTRLARQTEPLSFKDAQQRVLTLLDEASRATALMPVRWSSAQVGEALKACADLLEQERYDELEARLGRLNAAAGLLDGDRRLHRETIRVKRLLWEYPKLPKRLETFLYDTVLAVGYGPELTVEGVGRIQEELGGLSKTLVNAMLRMPAEPGVVVRLLPLCSDNERKADVLRKLQTGDLVRAAAAEPFDPPIVQLVYRELVMRGGDAAEDPAIAPALREHGYLAAAIGAVHPDDGEIRFAWFKSLLVAAYGRSFGRAELEEVLRFPLPPESAGLVAAAVDLYGPGARNVVMSAFCEFLERARLSTKTLNRVVGQLLPPPEPNPQPVSPQPVKPPVAHLPAVRPLEGLSPASSSPSHQHQRSHPREGFLSRFRPAPERRSSEPLIPRPVLFVLFLLLFGFIGAAIPYLIMYR</sequence>
<evidence type="ECO:0000256" key="2">
    <source>
        <dbReference type="SAM" id="Phobius"/>
    </source>
</evidence>
<protein>
    <submittedName>
        <fullName evidence="3">Uncharacterized protein</fullName>
    </submittedName>
</protein>
<reference evidence="4" key="1">
    <citation type="journal article" date="2019" name="Int. J. Syst. Evol. Microbiol.">
        <title>The Global Catalogue of Microorganisms (GCM) 10K type strain sequencing project: providing services to taxonomists for standard genome sequencing and annotation.</title>
        <authorList>
            <consortium name="The Broad Institute Genomics Platform"/>
            <consortium name="The Broad Institute Genome Sequencing Center for Infectious Disease"/>
            <person name="Wu L."/>
            <person name="Ma J."/>
        </authorList>
    </citation>
    <scope>NUCLEOTIDE SEQUENCE [LARGE SCALE GENOMIC DNA]</scope>
    <source>
        <strain evidence="4">TBRC 7912</strain>
    </source>
</reference>